<keyword evidence="1" id="KW-0812">Transmembrane</keyword>
<reference evidence="2 3" key="1">
    <citation type="journal article" date="2013" name="PLoS ONE">
        <title>Assembly-driven community genomics of a hypersaline microbial ecosystem.</title>
        <authorList>
            <person name="Podell S."/>
            <person name="Ugalde J.A."/>
            <person name="Narasingarao P."/>
            <person name="Banfield J.F."/>
            <person name="Heidelberg K.B."/>
            <person name="Allen E.E."/>
        </authorList>
    </citation>
    <scope>NUCLEOTIDE SEQUENCE [LARGE SCALE GENOMIC DNA]</scope>
    <source>
        <strain evidence="3">J07HQW2</strain>
    </source>
</reference>
<feature type="transmembrane region" description="Helical" evidence="1">
    <location>
        <begin position="26"/>
        <end position="47"/>
    </location>
</feature>
<keyword evidence="1" id="KW-1133">Transmembrane helix</keyword>
<sequence>MVAAAIFSLLPQLITAVITFIFVSWARIFLPFGFRFVAGGMIFLVITEFLPKVLEIGQNVDGGRYREFTVETFVSVVVMLPLVLF</sequence>
<dbReference type="EMBL" id="KE356561">
    <property type="protein sequence ID" value="ERG94836.1"/>
    <property type="molecule type" value="Genomic_DNA"/>
</dbReference>
<gene>
    <name evidence="2" type="ORF">J07HQW2_01278</name>
</gene>
<evidence type="ECO:0000313" key="3">
    <source>
        <dbReference type="Proteomes" id="UP000030710"/>
    </source>
</evidence>
<dbReference type="AlphaFoldDB" id="U1PR78"/>
<proteinExistence type="predicted"/>
<name>U1PR78_9EURY</name>
<keyword evidence="1" id="KW-0472">Membrane</keyword>
<dbReference type="Proteomes" id="UP000030710">
    <property type="component" value="Unassembled WGS sequence"/>
</dbReference>
<dbReference type="RefSeq" id="WP_021054327.1">
    <property type="nucleotide sequence ID" value="NZ_KE356561.1"/>
</dbReference>
<evidence type="ECO:0000256" key="1">
    <source>
        <dbReference type="SAM" id="Phobius"/>
    </source>
</evidence>
<accession>U1PR78</accession>
<feature type="transmembrane region" description="Helical" evidence="1">
    <location>
        <begin position="68"/>
        <end position="84"/>
    </location>
</feature>
<dbReference type="HOGENOM" id="CLU_2504896_0_0_2"/>
<evidence type="ECO:0000313" key="2">
    <source>
        <dbReference type="EMBL" id="ERG94836.1"/>
    </source>
</evidence>
<organism evidence="2 3">
    <name type="scientific">Haloquadratum walsbyi J07HQW2</name>
    <dbReference type="NCBI Taxonomy" id="1238425"/>
    <lineage>
        <taxon>Archaea</taxon>
        <taxon>Methanobacteriati</taxon>
        <taxon>Methanobacteriota</taxon>
        <taxon>Stenosarchaea group</taxon>
        <taxon>Halobacteria</taxon>
        <taxon>Halobacteriales</taxon>
        <taxon>Haloferacaceae</taxon>
        <taxon>Haloquadratum</taxon>
    </lineage>
</organism>
<dbReference type="eggNOG" id="arCOG00576">
    <property type="taxonomic scope" value="Archaea"/>
</dbReference>
<protein>
    <submittedName>
        <fullName evidence="2">Uncharacterized protein</fullName>
    </submittedName>
</protein>